<dbReference type="Proteomes" id="UP001320691">
    <property type="component" value="Unassembled WGS sequence"/>
</dbReference>
<organism evidence="1 2">
    <name type="scientific">Stenotrophomonas rhizophila</name>
    <dbReference type="NCBI Taxonomy" id="216778"/>
    <lineage>
        <taxon>Bacteria</taxon>
        <taxon>Pseudomonadati</taxon>
        <taxon>Pseudomonadota</taxon>
        <taxon>Gammaproteobacteria</taxon>
        <taxon>Lysobacterales</taxon>
        <taxon>Lysobacteraceae</taxon>
        <taxon>Stenotrophomonas</taxon>
    </lineage>
</organism>
<dbReference type="RefSeq" id="WP_259261655.1">
    <property type="nucleotide sequence ID" value="NZ_JANUEK010000007.1"/>
</dbReference>
<comment type="caution">
    <text evidence="1">The sequence shown here is derived from an EMBL/GenBank/DDBJ whole genome shotgun (WGS) entry which is preliminary data.</text>
</comment>
<evidence type="ECO:0000313" key="1">
    <source>
        <dbReference type="EMBL" id="MCS4280986.1"/>
    </source>
</evidence>
<proteinExistence type="predicted"/>
<accession>A0AAW5PMM3</accession>
<dbReference type="EMBL" id="JANUEK010000007">
    <property type="protein sequence ID" value="MCS4280986.1"/>
    <property type="molecule type" value="Genomic_DNA"/>
</dbReference>
<gene>
    <name evidence="1" type="ORF">M2412_002995</name>
</gene>
<protein>
    <submittedName>
        <fullName evidence="1">Uncharacterized protein</fullName>
    </submittedName>
</protein>
<reference evidence="1" key="1">
    <citation type="submission" date="2022-08" db="EMBL/GenBank/DDBJ databases">
        <title>Genomic analyses of the natural microbiome of Caenorhabditis elegans.</title>
        <authorList>
            <person name="Samuel B."/>
        </authorList>
    </citation>
    <scope>NUCLEOTIDE SEQUENCE</scope>
    <source>
        <strain evidence="1">BIGb0277</strain>
    </source>
</reference>
<sequence>MNEWSMLSSMVPEMGLTSEGFGQLLFRFARVKLQALSLARSPWIVA</sequence>
<evidence type="ECO:0000313" key="2">
    <source>
        <dbReference type="Proteomes" id="UP001320691"/>
    </source>
</evidence>
<name>A0AAW5PMM3_9GAMM</name>
<dbReference type="AlphaFoldDB" id="A0AAW5PMM3"/>